<proteinExistence type="predicted"/>
<reference evidence="2" key="1">
    <citation type="journal article" date="2019" name="Int. J. Syst. Evol. Microbiol.">
        <title>The Global Catalogue of Microorganisms (GCM) 10K type strain sequencing project: providing services to taxonomists for standard genome sequencing and annotation.</title>
        <authorList>
            <consortium name="The Broad Institute Genomics Platform"/>
            <consortium name="The Broad Institute Genome Sequencing Center for Infectious Disease"/>
            <person name="Wu L."/>
            <person name="Ma J."/>
        </authorList>
    </citation>
    <scope>NUCLEOTIDE SEQUENCE [LARGE SCALE GENOMIC DNA]</scope>
    <source>
        <strain evidence="2">KACC 12602</strain>
    </source>
</reference>
<dbReference type="Proteomes" id="UP001596161">
    <property type="component" value="Unassembled WGS sequence"/>
</dbReference>
<accession>A0ABW0ED56</accession>
<evidence type="ECO:0000313" key="2">
    <source>
        <dbReference type="Proteomes" id="UP001596161"/>
    </source>
</evidence>
<dbReference type="EMBL" id="JBHSKT010000015">
    <property type="protein sequence ID" value="MFC5272318.1"/>
    <property type="molecule type" value="Genomic_DNA"/>
</dbReference>
<keyword evidence="2" id="KW-1185">Reference proteome</keyword>
<name>A0ABW0ED56_9BACT</name>
<protein>
    <submittedName>
        <fullName evidence="1">Uncharacterized protein</fullName>
    </submittedName>
</protein>
<organism evidence="1 2">
    <name type="scientific">Adhaeribacter terreus</name>
    <dbReference type="NCBI Taxonomy" id="529703"/>
    <lineage>
        <taxon>Bacteria</taxon>
        <taxon>Pseudomonadati</taxon>
        <taxon>Bacteroidota</taxon>
        <taxon>Cytophagia</taxon>
        <taxon>Cytophagales</taxon>
        <taxon>Hymenobacteraceae</taxon>
        <taxon>Adhaeribacter</taxon>
    </lineage>
</organism>
<dbReference type="RefSeq" id="WP_378018677.1">
    <property type="nucleotide sequence ID" value="NZ_JBHSKT010000015.1"/>
</dbReference>
<gene>
    <name evidence="1" type="ORF">ACFPIB_17010</name>
</gene>
<comment type="caution">
    <text evidence="1">The sequence shown here is derived from an EMBL/GenBank/DDBJ whole genome shotgun (WGS) entry which is preliminary data.</text>
</comment>
<evidence type="ECO:0000313" key="1">
    <source>
        <dbReference type="EMBL" id="MFC5272318.1"/>
    </source>
</evidence>
<sequence length="43" mass="4628">MSTVNVRKVPEVETGLFQHFTPQGGFTLRADLLQSAARSGLPA</sequence>